<evidence type="ECO:0000256" key="7">
    <source>
        <dbReference type="SAM" id="SignalP"/>
    </source>
</evidence>
<keyword evidence="5" id="KW-0175">Coiled coil</keyword>
<protein>
    <recommendedName>
        <fullName evidence="8">Type II/III secretion system secretin-like domain-containing protein</fullName>
    </recommendedName>
</protein>
<organism evidence="9 10">
    <name type="scientific">Roseiconus lacunae</name>
    <dbReference type="NCBI Taxonomy" id="2605694"/>
    <lineage>
        <taxon>Bacteria</taxon>
        <taxon>Pseudomonadati</taxon>
        <taxon>Planctomycetota</taxon>
        <taxon>Planctomycetia</taxon>
        <taxon>Pirellulales</taxon>
        <taxon>Pirellulaceae</taxon>
        <taxon>Roseiconus</taxon>
    </lineage>
</organism>
<comment type="subcellular location">
    <subcellularLocation>
        <location evidence="1">Membrane</location>
    </subcellularLocation>
</comment>
<comment type="similarity">
    <text evidence="4">Belongs to the bacterial secretin family.</text>
</comment>
<evidence type="ECO:0000256" key="4">
    <source>
        <dbReference type="RuleBase" id="RU004003"/>
    </source>
</evidence>
<evidence type="ECO:0000313" key="10">
    <source>
        <dbReference type="Proteomes" id="UP001239462"/>
    </source>
</evidence>
<evidence type="ECO:0000259" key="8">
    <source>
        <dbReference type="Pfam" id="PF00263"/>
    </source>
</evidence>
<dbReference type="Gene3D" id="3.30.1370.120">
    <property type="match status" value="1"/>
</dbReference>
<comment type="caution">
    <text evidence="9">The sequence shown here is derived from an EMBL/GenBank/DDBJ whole genome shotgun (WGS) entry which is preliminary data.</text>
</comment>
<feature type="signal peptide" evidence="7">
    <location>
        <begin position="1"/>
        <end position="23"/>
    </location>
</feature>
<sequence>MRAIKHVALLWLFLGVISDSSHAQQITDLPVEEFSRSPQTARERGDLFRRQLNSPTGERGESGLNSPQNSARVLPESATRLITKVEFDNVPLAQAMQTLSKEVGLNVISSAQAGQQPITVYLEEVTAIDAIDAIVKANGLFYRIEDQSGIIRIATRDEYVSDLTNFREEETRVFTLLYPNPTAVAQAIQHMYGNRVQLNQADNDFQDLIELTQRFNKFDIVDGRALGLGTFGGGLGGSGLGGGLGSGIGGGLGAFGGGLNGIGGGQGAFGFGLTNRSRSRVNVAAEAIEEREEQRELFKDVLQEIENARGNGGLTDEQQAEISRRSQATIFVSTIRRNNQVVVRTSDPNTMEQIAQLIAQLDVPTPTVLLEVKVLRVELADGLNSAFEYFGGDTDVAGAFSDGTPFSVPPAVPFPGGTAVSRTLGEGLGISGNVPGALTFQVIDDNFRFRMQLLESKNRVTALASPLILTANNEVSRIFVGDTLPFTVGFTPGQIVGGVVGGVGGAVAPTPITELRDVGQSLLITPNINSDRTVTLRIVEENSERILGGASIPVPSTDGTTVTTVNVDTVRRRSVTGTVVAQDGMAVALGGLIEEQVTDTRDQIPILGDIPKIGFLFRRQATGRQRSELIVMVRPYIFNTPAEAAQRSQCVVSENSLHPSGPDPVGSMNTYLPCEVIRPDPECTDRACLLRLHNVVPAIY</sequence>
<feature type="coiled-coil region" evidence="5">
    <location>
        <begin position="284"/>
        <end position="311"/>
    </location>
</feature>
<evidence type="ECO:0000256" key="6">
    <source>
        <dbReference type="SAM" id="MobiDB-lite"/>
    </source>
</evidence>
<dbReference type="Gene3D" id="3.30.1370.130">
    <property type="match status" value="1"/>
</dbReference>
<dbReference type="EMBL" id="JASZZN010000001">
    <property type="protein sequence ID" value="MDM4013901.1"/>
    <property type="molecule type" value="Genomic_DNA"/>
</dbReference>
<accession>A0ABT7PCD0</accession>
<feature type="domain" description="Type II/III secretion system secretin-like" evidence="8">
    <location>
        <begin position="453"/>
        <end position="638"/>
    </location>
</feature>
<gene>
    <name evidence="9" type="ORF">QTN89_00570</name>
</gene>
<dbReference type="PRINTS" id="PR00811">
    <property type="entry name" value="BCTERIALGSPD"/>
</dbReference>
<keyword evidence="10" id="KW-1185">Reference proteome</keyword>
<dbReference type="InterPro" id="IPR038591">
    <property type="entry name" value="NolW-like_sf"/>
</dbReference>
<evidence type="ECO:0000256" key="1">
    <source>
        <dbReference type="ARBA" id="ARBA00004370"/>
    </source>
</evidence>
<feature type="region of interest" description="Disordered" evidence="6">
    <location>
        <begin position="31"/>
        <end position="72"/>
    </location>
</feature>
<evidence type="ECO:0000256" key="5">
    <source>
        <dbReference type="SAM" id="Coils"/>
    </source>
</evidence>
<dbReference type="InterPro" id="IPR050810">
    <property type="entry name" value="Bact_Secretion_Sys_Channel"/>
</dbReference>
<evidence type="ECO:0000256" key="3">
    <source>
        <dbReference type="ARBA" id="ARBA00023136"/>
    </source>
</evidence>
<dbReference type="Proteomes" id="UP001239462">
    <property type="component" value="Unassembled WGS sequence"/>
</dbReference>
<reference evidence="9 10" key="1">
    <citation type="submission" date="2023-06" db="EMBL/GenBank/DDBJ databases">
        <title>Roseiconus lacunae JC819 isolated from Gulf of Mannar region, Tamil Nadu.</title>
        <authorList>
            <person name="Pk S."/>
            <person name="Ch S."/>
            <person name="Ch V.R."/>
        </authorList>
    </citation>
    <scope>NUCLEOTIDE SEQUENCE [LARGE SCALE GENOMIC DNA]</scope>
    <source>
        <strain evidence="9 10">JC819</strain>
    </source>
</reference>
<name>A0ABT7PCD0_9BACT</name>
<evidence type="ECO:0000313" key="9">
    <source>
        <dbReference type="EMBL" id="MDM4013901.1"/>
    </source>
</evidence>
<keyword evidence="2 7" id="KW-0732">Signal</keyword>
<evidence type="ECO:0000256" key="2">
    <source>
        <dbReference type="ARBA" id="ARBA00022729"/>
    </source>
</evidence>
<dbReference type="InterPro" id="IPR001775">
    <property type="entry name" value="GspD/PilQ"/>
</dbReference>
<dbReference type="RefSeq" id="WP_230777834.1">
    <property type="nucleotide sequence ID" value="NZ_CP141221.1"/>
</dbReference>
<feature type="chain" id="PRO_5046077181" description="Type II/III secretion system secretin-like domain-containing protein" evidence="7">
    <location>
        <begin position="24"/>
        <end position="700"/>
    </location>
</feature>
<dbReference type="InterPro" id="IPR004846">
    <property type="entry name" value="T2SS/T3SS_dom"/>
</dbReference>
<dbReference type="Pfam" id="PF00263">
    <property type="entry name" value="Secretin"/>
    <property type="match status" value="1"/>
</dbReference>
<keyword evidence="3" id="KW-0472">Membrane</keyword>
<dbReference type="PANTHER" id="PTHR30332:SF24">
    <property type="entry name" value="SECRETIN GSPD-RELATED"/>
    <property type="match status" value="1"/>
</dbReference>
<dbReference type="PANTHER" id="PTHR30332">
    <property type="entry name" value="PROBABLE GENERAL SECRETION PATHWAY PROTEIN D"/>
    <property type="match status" value="1"/>
</dbReference>
<proteinExistence type="inferred from homology"/>